<keyword evidence="4 14" id="KW-0548">Nucleotidyltransferase</keyword>
<dbReference type="SMART" id="SM00382">
    <property type="entry name" value="AAA"/>
    <property type="match status" value="1"/>
</dbReference>
<dbReference type="PRINTS" id="PR01218">
    <property type="entry name" value="PSTLEXTENSIN"/>
</dbReference>
<keyword evidence="5" id="KW-0235">DNA replication</keyword>
<feature type="compositionally biased region" description="Low complexity" evidence="12">
    <location>
        <begin position="508"/>
        <end position="528"/>
    </location>
</feature>
<dbReference type="Gene3D" id="1.20.272.10">
    <property type="match status" value="1"/>
</dbReference>
<evidence type="ECO:0000313" key="15">
    <source>
        <dbReference type="Proteomes" id="UP001519362"/>
    </source>
</evidence>
<keyword evidence="10" id="KW-0239">DNA-directed DNA polymerase</keyword>
<dbReference type="CDD" id="cd00009">
    <property type="entry name" value="AAA"/>
    <property type="match status" value="1"/>
</dbReference>
<dbReference type="InterPro" id="IPR027417">
    <property type="entry name" value="P-loop_NTPase"/>
</dbReference>
<dbReference type="PANTHER" id="PTHR11669">
    <property type="entry name" value="REPLICATION FACTOR C / DNA POLYMERASE III GAMMA-TAU SUBUNIT"/>
    <property type="match status" value="1"/>
</dbReference>
<evidence type="ECO:0000256" key="11">
    <source>
        <dbReference type="ARBA" id="ARBA00049244"/>
    </source>
</evidence>
<evidence type="ECO:0000256" key="8">
    <source>
        <dbReference type="ARBA" id="ARBA00022833"/>
    </source>
</evidence>
<dbReference type="GO" id="GO:0003887">
    <property type="term" value="F:DNA-directed DNA polymerase activity"/>
    <property type="evidence" value="ECO:0007669"/>
    <property type="project" value="UniProtKB-EC"/>
</dbReference>
<comment type="similarity">
    <text evidence="1">Belongs to the DnaX/STICHEL family.</text>
</comment>
<sequence>MSTALYRRYRPENFAEMIGQSQVTDPLMTALRSDRIGHAYLFSGPRGCGKTTSARILARCLNCAQGPTDTPCGTCDSCVELSRAGGGSLDVVEIDAASHNGVDDARDLRERAVFAPARDRFKIFILDEAHMVTAQGFNALLKLVEEPPAHVKFIFATTEPEKVIGTIRSRTHHYPFRLVPPAAMLTYVESLCQQEGTIAEQGVLPLVVRAGAGSPRDTLSILDQLIAGSEGDTVSYSRAVALLGYTHGELLDEVTDAFASGDAAGAFAAVDRVVQTGQDPRRFVDDLLERLRDLIVIAATGAQASQVLRGLPADELERMQQQARIYGTARLSRTADIVSSALDQMVGATSPRLQLELMIARVLTADTAPSAPVASNAESRTVAPAPREAAAVAAPEPRAEPAAPAAQPSVAAPPVASPVAAPPVAAPAAAPVTAPPVAAPTAPPAAAPAPVTDAAPTPPVEPLVVAPGNPAEDDVPAAGWAAQQAQTASPDASDAAVSSTETHPGADASPSVAPANENASAASPESEAPALTLDGLRQAWPRVIAVLESANRSSWLVMQSASAAHVGGDVVGLAFTNQSDLGRFKTRAADGSGVSEDLRAAIENVLGQRVKFLAKHIPTLDSPPAADVPPAEPEPEPEADQPPAPPETSSYHSAPVTGWATAPIPRNEQADTASESAPTDAPESVPPASESVSAADADAAAPQEALAPPTQPAAAPAAASTPSATVDGPPAAASAALPPRQTAAAPPPFPSSVAAPGIHQVGPSDDDIPPEPEDEPPYPDIEPTRPVGPTVQSRQIRLDEGIERYGEAVVRQKLGARFLHEETYEPPTRFQ</sequence>
<dbReference type="SUPFAM" id="SSF48019">
    <property type="entry name" value="post-AAA+ oligomerization domain-like"/>
    <property type="match status" value="1"/>
</dbReference>
<evidence type="ECO:0000256" key="9">
    <source>
        <dbReference type="ARBA" id="ARBA00022840"/>
    </source>
</evidence>
<keyword evidence="6" id="KW-0479">Metal-binding</keyword>
<evidence type="ECO:0000256" key="7">
    <source>
        <dbReference type="ARBA" id="ARBA00022741"/>
    </source>
</evidence>
<comment type="caution">
    <text evidence="14">The sequence shown here is derived from an EMBL/GenBank/DDBJ whole genome shotgun (WGS) entry which is preliminary data.</text>
</comment>
<dbReference type="NCBIfam" id="TIGR02397">
    <property type="entry name" value="dnaX_nterm"/>
    <property type="match status" value="1"/>
</dbReference>
<evidence type="ECO:0000313" key="14">
    <source>
        <dbReference type="EMBL" id="MBP2437459.1"/>
    </source>
</evidence>
<evidence type="ECO:0000256" key="5">
    <source>
        <dbReference type="ARBA" id="ARBA00022705"/>
    </source>
</evidence>
<dbReference type="EMBL" id="JAGIOL010000001">
    <property type="protein sequence ID" value="MBP2437459.1"/>
    <property type="molecule type" value="Genomic_DNA"/>
</dbReference>
<dbReference type="InterPro" id="IPR003882">
    <property type="entry name" value="Pistil_extensin"/>
</dbReference>
<feature type="compositionally biased region" description="Acidic residues" evidence="12">
    <location>
        <begin position="764"/>
        <end position="777"/>
    </location>
</feature>
<organism evidence="14 15">
    <name type="scientific">Microbacterium amylolyticum</name>
    <dbReference type="NCBI Taxonomy" id="936337"/>
    <lineage>
        <taxon>Bacteria</taxon>
        <taxon>Bacillati</taxon>
        <taxon>Actinomycetota</taxon>
        <taxon>Actinomycetes</taxon>
        <taxon>Micrococcales</taxon>
        <taxon>Microbacteriaceae</taxon>
        <taxon>Microbacterium</taxon>
    </lineage>
</organism>
<reference evidence="14 15" key="1">
    <citation type="submission" date="2021-03" db="EMBL/GenBank/DDBJ databases">
        <title>Sequencing the genomes of 1000 actinobacteria strains.</title>
        <authorList>
            <person name="Klenk H.-P."/>
        </authorList>
    </citation>
    <scope>NUCLEOTIDE SEQUENCE [LARGE SCALE GENOMIC DNA]</scope>
    <source>
        <strain evidence="14 15">DSM 24221</strain>
    </source>
</reference>
<evidence type="ECO:0000256" key="12">
    <source>
        <dbReference type="SAM" id="MobiDB-lite"/>
    </source>
</evidence>
<evidence type="ECO:0000256" key="10">
    <source>
        <dbReference type="ARBA" id="ARBA00022932"/>
    </source>
</evidence>
<dbReference type="NCBIfam" id="NF005846">
    <property type="entry name" value="PRK07764.1-6"/>
    <property type="match status" value="1"/>
</dbReference>
<evidence type="ECO:0000256" key="3">
    <source>
        <dbReference type="ARBA" id="ARBA00022679"/>
    </source>
</evidence>
<feature type="compositionally biased region" description="Low complexity" evidence="12">
    <location>
        <begin position="477"/>
        <end position="499"/>
    </location>
</feature>
<dbReference type="InterPro" id="IPR050238">
    <property type="entry name" value="DNA_Rep/Repair_Clamp_Loader"/>
</dbReference>
<feature type="domain" description="AAA+ ATPase" evidence="13">
    <location>
        <begin position="36"/>
        <end position="180"/>
    </location>
</feature>
<dbReference type="InterPro" id="IPR045085">
    <property type="entry name" value="HLD_clamp_pol_III_gamma_tau"/>
</dbReference>
<keyword evidence="15" id="KW-1185">Reference proteome</keyword>
<dbReference type="CDD" id="cd18137">
    <property type="entry name" value="HLD_clamp_pol_III_gamma_tau"/>
    <property type="match status" value="1"/>
</dbReference>
<accession>A0ABS4ZJI7</accession>
<feature type="compositionally biased region" description="Pro residues" evidence="12">
    <location>
        <begin position="434"/>
        <end position="447"/>
    </location>
</feature>
<keyword evidence="8" id="KW-0862">Zinc</keyword>
<protein>
    <recommendedName>
        <fullName evidence="2">DNA-directed DNA polymerase</fullName>
        <ecNumber evidence="2">2.7.7.7</ecNumber>
    </recommendedName>
</protein>
<evidence type="ECO:0000256" key="1">
    <source>
        <dbReference type="ARBA" id="ARBA00006360"/>
    </source>
</evidence>
<dbReference type="Pfam" id="PF13177">
    <property type="entry name" value="DNA_pol3_delta2"/>
    <property type="match status" value="1"/>
</dbReference>
<dbReference type="InterPro" id="IPR012763">
    <property type="entry name" value="DNA_pol_III_sug/sutau_N"/>
</dbReference>
<dbReference type="Proteomes" id="UP001519362">
    <property type="component" value="Unassembled WGS sequence"/>
</dbReference>
<dbReference type="InterPro" id="IPR003593">
    <property type="entry name" value="AAA+_ATPase"/>
</dbReference>
<evidence type="ECO:0000259" key="13">
    <source>
        <dbReference type="SMART" id="SM00382"/>
    </source>
</evidence>
<comment type="catalytic activity">
    <reaction evidence="11">
        <text>DNA(n) + a 2'-deoxyribonucleoside 5'-triphosphate = DNA(n+1) + diphosphate</text>
        <dbReference type="Rhea" id="RHEA:22508"/>
        <dbReference type="Rhea" id="RHEA-COMP:17339"/>
        <dbReference type="Rhea" id="RHEA-COMP:17340"/>
        <dbReference type="ChEBI" id="CHEBI:33019"/>
        <dbReference type="ChEBI" id="CHEBI:61560"/>
        <dbReference type="ChEBI" id="CHEBI:173112"/>
        <dbReference type="EC" id="2.7.7.7"/>
    </reaction>
</comment>
<feature type="compositionally biased region" description="Low complexity" evidence="12">
    <location>
        <begin position="382"/>
        <end position="419"/>
    </location>
</feature>
<keyword evidence="7" id="KW-0547">Nucleotide-binding</keyword>
<dbReference type="InterPro" id="IPR008921">
    <property type="entry name" value="DNA_pol3_clamp-load_cplx_C"/>
</dbReference>
<dbReference type="SUPFAM" id="SSF52540">
    <property type="entry name" value="P-loop containing nucleoside triphosphate hydrolases"/>
    <property type="match status" value="1"/>
</dbReference>
<dbReference type="RefSeq" id="WP_165133929.1">
    <property type="nucleotide sequence ID" value="NZ_CP049253.1"/>
</dbReference>
<dbReference type="PANTHER" id="PTHR11669:SF0">
    <property type="entry name" value="PROTEIN STICHEL-LIKE 2"/>
    <property type="match status" value="1"/>
</dbReference>
<feature type="region of interest" description="Disordered" evidence="12">
    <location>
        <begin position="434"/>
        <end position="528"/>
    </location>
</feature>
<dbReference type="Pfam" id="PF22608">
    <property type="entry name" value="DNAX_ATPase_lid"/>
    <property type="match status" value="1"/>
</dbReference>
<name>A0ABS4ZJI7_9MICO</name>
<dbReference type="Gene3D" id="1.10.8.60">
    <property type="match status" value="1"/>
</dbReference>
<gene>
    <name evidence="14" type="ORF">JOF34_002045</name>
</gene>
<dbReference type="Gene3D" id="3.40.50.300">
    <property type="entry name" value="P-loop containing nucleotide triphosphate hydrolases"/>
    <property type="match status" value="1"/>
</dbReference>
<proteinExistence type="inferred from homology"/>
<evidence type="ECO:0000256" key="4">
    <source>
        <dbReference type="ARBA" id="ARBA00022695"/>
    </source>
</evidence>
<dbReference type="Pfam" id="PF12169">
    <property type="entry name" value="DNA_pol3_gamma3"/>
    <property type="match status" value="1"/>
</dbReference>
<feature type="region of interest" description="Disordered" evidence="12">
    <location>
        <begin position="617"/>
        <end position="795"/>
    </location>
</feature>
<evidence type="ECO:0000256" key="6">
    <source>
        <dbReference type="ARBA" id="ARBA00022723"/>
    </source>
</evidence>
<dbReference type="InterPro" id="IPR022754">
    <property type="entry name" value="DNA_pol_III_gamma-3"/>
</dbReference>
<keyword evidence="9" id="KW-0067">ATP-binding</keyword>
<keyword evidence="3 14" id="KW-0808">Transferase</keyword>
<feature type="compositionally biased region" description="Low complexity" evidence="12">
    <location>
        <begin position="680"/>
        <end position="744"/>
    </location>
</feature>
<dbReference type="EC" id="2.7.7.7" evidence="2"/>
<feature type="region of interest" description="Disordered" evidence="12">
    <location>
        <begin position="370"/>
        <end position="421"/>
    </location>
</feature>
<evidence type="ECO:0000256" key="2">
    <source>
        <dbReference type="ARBA" id="ARBA00012417"/>
    </source>
</evidence>